<protein>
    <submittedName>
        <fullName evidence="1">Uncharacterized protein</fullName>
    </submittedName>
</protein>
<dbReference type="EMBL" id="CM043780">
    <property type="protein sequence ID" value="KAI4836225.1"/>
    <property type="molecule type" value="Genomic_DNA"/>
</dbReference>
<dbReference type="Proteomes" id="UP001056978">
    <property type="component" value="Chromosome 12"/>
</dbReference>
<keyword evidence="2" id="KW-1185">Reference proteome</keyword>
<gene>
    <name evidence="1" type="ORF">MKS88_004013</name>
</gene>
<reference evidence="1" key="1">
    <citation type="submission" date="2022-06" db="EMBL/GenBank/DDBJ databases">
        <title>The First Complete Genome of the Simian Malaria Parasite Plasmodium brasilianum.</title>
        <authorList>
            <person name="Bajic M."/>
            <person name="Ravishankar S."/>
        </authorList>
    </citation>
    <scope>NUCLEOTIDE SEQUENCE</scope>
    <source>
        <strain evidence="1">Bolivian I</strain>
    </source>
</reference>
<organism evidence="1 2">
    <name type="scientific">Plasmodium brasilianum</name>
    <dbReference type="NCBI Taxonomy" id="5824"/>
    <lineage>
        <taxon>Eukaryota</taxon>
        <taxon>Sar</taxon>
        <taxon>Alveolata</taxon>
        <taxon>Apicomplexa</taxon>
        <taxon>Aconoidasida</taxon>
        <taxon>Haemosporida</taxon>
        <taxon>Plasmodiidae</taxon>
        <taxon>Plasmodium</taxon>
        <taxon>Plasmodium (Plasmodium)</taxon>
    </lineage>
</organism>
<accession>A0ACB9Y5H5</accession>
<evidence type="ECO:0000313" key="1">
    <source>
        <dbReference type="EMBL" id="KAI4836225.1"/>
    </source>
</evidence>
<proteinExistence type="predicted"/>
<comment type="caution">
    <text evidence="1">The sequence shown here is derived from an EMBL/GenBank/DDBJ whole genome shotgun (WGS) entry which is preliminary data.</text>
</comment>
<sequence length="289" mass="33777">MEHKMKLITFNRISVFILLAWICLFNNDMSMFSTYFDGNCKLVKNSHRILCRSLAKCKNDKDSNILTLTEGIPNIVLRKKKDVFNNEKKVKAENKSLYISSTNNTKDNKEAMKNKSCIYETKKYSRLEKKIFKELDYVDFLKNNRMISDKLYKKIIRKKYGLRFTLPLLGVLLLSAFVIIDIILGFVHTKDFWGAIGLTDYLKTLSDSGGSLYSLLTEAKNYLPSWLTQCAQWSRDAGHSCKEFCTLTNLFGIIVYFVPFFIIGVTFISLLIYYHKKVKKFEKIKFRKR</sequence>
<name>A0ACB9Y5H5_PLABR</name>
<evidence type="ECO:0000313" key="2">
    <source>
        <dbReference type="Proteomes" id="UP001056978"/>
    </source>
</evidence>